<accession>A0A0B0PQ00</accession>
<dbReference type="EMBL" id="KN432598">
    <property type="protein sequence ID" value="KHG25481.1"/>
    <property type="molecule type" value="Genomic_DNA"/>
</dbReference>
<gene>
    <name evidence="1" type="ORF">F383_10276</name>
</gene>
<evidence type="ECO:0000313" key="2">
    <source>
        <dbReference type="Proteomes" id="UP000032142"/>
    </source>
</evidence>
<protein>
    <submittedName>
        <fullName evidence="1">Uncharacterized protein</fullName>
    </submittedName>
</protein>
<dbReference type="Proteomes" id="UP000032142">
    <property type="component" value="Unassembled WGS sequence"/>
</dbReference>
<reference evidence="2" key="1">
    <citation type="submission" date="2014-09" db="EMBL/GenBank/DDBJ databases">
        <authorList>
            <person name="Mudge J."/>
            <person name="Ramaraj T."/>
            <person name="Lindquist I.E."/>
            <person name="Bharti A.K."/>
            <person name="Sundararajan A."/>
            <person name="Cameron C.T."/>
            <person name="Woodward J.E."/>
            <person name="May G.D."/>
            <person name="Brubaker C."/>
            <person name="Broadhvest J."/>
            <person name="Wilkins T.A."/>
        </authorList>
    </citation>
    <scope>NUCLEOTIDE SEQUENCE</scope>
    <source>
        <strain evidence="2">cv. AKA8401</strain>
    </source>
</reference>
<dbReference type="AlphaFoldDB" id="A0A0B0PQ00"/>
<evidence type="ECO:0000313" key="1">
    <source>
        <dbReference type="EMBL" id="KHG25481.1"/>
    </source>
</evidence>
<name>A0A0B0PQ00_GOSAR</name>
<keyword evidence="2" id="KW-1185">Reference proteome</keyword>
<organism evidence="1 2">
    <name type="scientific">Gossypium arboreum</name>
    <name type="common">Tree cotton</name>
    <name type="synonym">Gossypium nanking</name>
    <dbReference type="NCBI Taxonomy" id="29729"/>
    <lineage>
        <taxon>Eukaryota</taxon>
        <taxon>Viridiplantae</taxon>
        <taxon>Streptophyta</taxon>
        <taxon>Embryophyta</taxon>
        <taxon>Tracheophyta</taxon>
        <taxon>Spermatophyta</taxon>
        <taxon>Magnoliopsida</taxon>
        <taxon>eudicotyledons</taxon>
        <taxon>Gunneridae</taxon>
        <taxon>Pentapetalae</taxon>
        <taxon>rosids</taxon>
        <taxon>malvids</taxon>
        <taxon>Malvales</taxon>
        <taxon>Malvaceae</taxon>
        <taxon>Malvoideae</taxon>
        <taxon>Gossypium</taxon>
    </lineage>
</organism>
<proteinExistence type="predicted"/>
<sequence>MQHTNHVMLSHDISTYNQFNILSSCSIYINQTVSSHN</sequence>